<dbReference type="InterPro" id="IPR041433">
    <property type="entry name" value="RPN1_C"/>
</dbReference>
<dbReference type="InterPro" id="IPR040892">
    <property type="entry name" value="RPN1_N"/>
</dbReference>
<evidence type="ECO:0000313" key="7">
    <source>
        <dbReference type="Proteomes" id="UP000055024"/>
    </source>
</evidence>
<dbReference type="EMBL" id="JYDP01000124">
    <property type="protein sequence ID" value="KRZ06167.1"/>
    <property type="molecule type" value="Genomic_DNA"/>
</dbReference>
<organism evidence="6 7">
    <name type="scientific">Trichinella zimbabwensis</name>
    <dbReference type="NCBI Taxonomy" id="268475"/>
    <lineage>
        <taxon>Eukaryota</taxon>
        <taxon>Metazoa</taxon>
        <taxon>Ecdysozoa</taxon>
        <taxon>Nematoda</taxon>
        <taxon>Enoplea</taxon>
        <taxon>Dorylaimia</taxon>
        <taxon>Trichinellida</taxon>
        <taxon>Trichinellidae</taxon>
        <taxon>Trichinella</taxon>
    </lineage>
</organism>
<keyword evidence="2 3" id="KW-0647">Proteasome</keyword>
<dbReference type="InterPro" id="IPR016024">
    <property type="entry name" value="ARM-type_fold"/>
</dbReference>
<dbReference type="PANTHER" id="PTHR10943">
    <property type="entry name" value="26S PROTEASOME NON-ATPASE REGULATORY SUBUNIT"/>
    <property type="match status" value="1"/>
</dbReference>
<dbReference type="InterPro" id="IPR011989">
    <property type="entry name" value="ARM-like"/>
</dbReference>
<evidence type="ECO:0000259" key="4">
    <source>
        <dbReference type="Pfam" id="PF17781"/>
    </source>
</evidence>
<proteinExistence type="inferred from homology"/>
<dbReference type="SUPFAM" id="SSF48371">
    <property type="entry name" value="ARM repeat"/>
    <property type="match status" value="1"/>
</dbReference>
<evidence type="ECO:0000256" key="3">
    <source>
        <dbReference type="PIRNR" id="PIRNR015965"/>
    </source>
</evidence>
<dbReference type="Pfam" id="PF17781">
    <property type="entry name" value="RPN1_RPN2_N"/>
    <property type="match status" value="1"/>
</dbReference>
<dbReference type="PIRSF" id="PIRSF015965">
    <property type="entry name" value="26S_Psome_Rpn1"/>
    <property type="match status" value="1"/>
</dbReference>
<sequence>MTNERVELKAANELKKTENHSFAGLEILTISRNNFRTNNCILYKQLCEATKQILVEIMTASEKFDNPVKDTVKNLKKSEQNNVPENAEQEMSEEDKKLKAELDLFVSRLQEPDQALYPAALEGLRNIIRSSTASVTSVPKPLKFMQVHYDTMKDIYWKIEDETAKEMCADIISALAMTCAKEDEKDCFKYRFLGSKNDVGSWGYEYVRHLSGELVKIWQDNDNEINQTGMEQIDALVREIVPYFLAHNGEAEACDFLMEIEQLHLLEEFCDADVHSRVCLYLTSCVPFVPDPDNIEFMECAMRLYLKFDKQVLAMRCAIVLNKIEKVKEIFLDCKDIIVQKQLAFLLARHQIFLDLPDDLPHVNDLKELMSNSNMSQYFLALARELDIMEPKVPEDIYKSNASEHTVPQIDSVRQNIGTIFVNAFINAGFCVDRMITEDAATWFYKNREHGMVSAAASQGLIYRWDVDNGLTNIDKFMYSADDNIRAGSLLAVGIVSCGVHHECDPAQALLLEFLQSDKHILRVCSTLGIGLAYANSKLESVHTTILPQLREALKVPKTPAEVTGMIGLAMGFVLVGSGDPDAAAILFQHLIEQGDSLIKEHDYRNVLLGIALIFLGRQEQAEPVVEMLRVLPKPYGSIGSTLVEVAAYAGTGNVLKIQQLLYICTERHDIAESTQKVTKEKKKDKKDMEVLRQAQGASFHQAVAVLGIALIAICEDIGSSMAFRLFSNLLRYCDQGVRHAVPVALGLLSVSNPQLNILETLSKFAHDNDLETAYSAMFALGLLGAGTNNARVNATLRHLAAHHCRDAVQLMLVHIAQGLTHLGKGTMTLNPFHSERQLLSPSALGGLFATCFFFLDPRHTILSKQHFLLYCLVPAMNPRMLITFTPKDPNDPSSPLEQCNVNVRVGQGVDVVGQAGKPKTITGFQTYNTPILLAHGERAELATDEYIAISPILEGSVILVKNPNSEIK</sequence>
<comment type="subunit">
    <text evidence="3">Component of the 19S proteasome regulatory particle complex. The 26S proteasome consists of a 20S core particle (CP) and two 19S regulatory subunits (RP).</text>
</comment>
<dbReference type="STRING" id="268475.A0A0V1H6E6"/>
<evidence type="ECO:0000256" key="1">
    <source>
        <dbReference type="ARBA" id="ARBA00022737"/>
    </source>
</evidence>
<dbReference type="GO" id="GO:0034515">
    <property type="term" value="C:proteasome storage granule"/>
    <property type="evidence" value="ECO:0007669"/>
    <property type="project" value="TreeGrafter"/>
</dbReference>
<gene>
    <name evidence="6" type="primary">PSMD2</name>
    <name evidence="6" type="ORF">T11_18402</name>
</gene>
<keyword evidence="1" id="KW-0677">Repeat</keyword>
<dbReference type="OrthoDB" id="10252509at2759"/>
<keyword evidence="7" id="KW-1185">Reference proteome</keyword>
<dbReference type="GO" id="GO:0008540">
    <property type="term" value="C:proteasome regulatory particle, base subcomplex"/>
    <property type="evidence" value="ECO:0007669"/>
    <property type="project" value="UniProtKB-UniRule"/>
</dbReference>
<dbReference type="GO" id="GO:0042176">
    <property type="term" value="P:regulation of protein catabolic process"/>
    <property type="evidence" value="ECO:0007669"/>
    <property type="project" value="InterPro"/>
</dbReference>
<reference evidence="6 7" key="1">
    <citation type="submission" date="2015-01" db="EMBL/GenBank/DDBJ databases">
        <title>Evolution of Trichinella species and genotypes.</title>
        <authorList>
            <person name="Korhonen P.K."/>
            <person name="Edoardo P."/>
            <person name="Giuseppe L.R."/>
            <person name="Gasser R.B."/>
        </authorList>
    </citation>
    <scope>NUCLEOTIDE SEQUENCE [LARGE SCALE GENOMIC DNA]</scope>
    <source>
        <strain evidence="6">ISS1029</strain>
    </source>
</reference>
<evidence type="ECO:0000313" key="6">
    <source>
        <dbReference type="EMBL" id="KRZ06167.1"/>
    </source>
</evidence>
<comment type="function">
    <text evidence="3">Component of the 26S proteasome, a multiprotein complex involved in the ATP-dependent degradation of ubiquitinated proteins. This complex plays a key role in the maintenance of protein homeostasis by removing misfolded or damaged proteins, which could impair cellular functions, and by removing proteins whose functions are no longer required. Therefore, the proteasome participates in numerous cellular processes, including cell cycle progression, apoptosis, or DNA damage repair.</text>
</comment>
<feature type="domain" description="RPN1 N-terminal" evidence="4">
    <location>
        <begin position="102"/>
        <end position="400"/>
    </location>
</feature>
<feature type="domain" description="26S proteasome non-ATPase regulatory subunit RPN1 C-terminal" evidence="5">
    <location>
        <begin position="913"/>
        <end position="965"/>
    </location>
</feature>
<dbReference type="GO" id="GO:0043161">
    <property type="term" value="P:proteasome-mediated ubiquitin-dependent protein catabolic process"/>
    <property type="evidence" value="ECO:0007669"/>
    <property type="project" value="TreeGrafter"/>
</dbReference>
<dbReference type="PANTHER" id="PTHR10943:SF1">
    <property type="entry name" value="26S PROTEASOME NON-ATPASE REGULATORY SUBUNIT 2"/>
    <property type="match status" value="1"/>
</dbReference>
<comment type="caution">
    <text evidence="6">The sequence shown here is derived from an EMBL/GenBank/DDBJ whole genome shotgun (WGS) entry which is preliminary data.</text>
</comment>
<dbReference type="GO" id="GO:0005634">
    <property type="term" value="C:nucleus"/>
    <property type="evidence" value="ECO:0007669"/>
    <property type="project" value="TreeGrafter"/>
</dbReference>
<accession>A0A0V1H6E6</accession>
<dbReference type="InterPro" id="IPR016643">
    <property type="entry name" value="26S_Psome_Rpn1"/>
</dbReference>
<dbReference type="GO" id="GO:0030234">
    <property type="term" value="F:enzyme regulator activity"/>
    <property type="evidence" value="ECO:0007669"/>
    <property type="project" value="UniProtKB-UniRule"/>
</dbReference>
<name>A0A0V1H6E6_9BILA</name>
<evidence type="ECO:0000259" key="5">
    <source>
        <dbReference type="Pfam" id="PF18051"/>
    </source>
</evidence>
<dbReference type="Proteomes" id="UP000055024">
    <property type="component" value="Unassembled WGS sequence"/>
</dbReference>
<dbReference type="AlphaFoldDB" id="A0A0V1H6E6"/>
<evidence type="ECO:0000256" key="2">
    <source>
        <dbReference type="ARBA" id="ARBA00022942"/>
    </source>
</evidence>
<protein>
    <recommendedName>
        <fullName evidence="3">26S proteasome non-ATPase regulatory subunit 2</fullName>
    </recommendedName>
</protein>
<dbReference type="Gene3D" id="1.25.10.10">
    <property type="entry name" value="Leucine-rich Repeat Variant"/>
    <property type="match status" value="1"/>
</dbReference>
<dbReference type="Pfam" id="PF18051">
    <property type="entry name" value="RPN1_C"/>
    <property type="match status" value="1"/>
</dbReference>
<comment type="similarity">
    <text evidence="3">Belongs to the proteasome subunit S2 family.</text>
</comment>